<dbReference type="EMBL" id="CADCUI010000001">
    <property type="protein sequence ID" value="CAA9322763.1"/>
    <property type="molecule type" value="Genomic_DNA"/>
</dbReference>
<proteinExistence type="predicted"/>
<gene>
    <name evidence="1" type="ORF">AVDCRST_MAG34-1538</name>
</gene>
<dbReference type="Gene3D" id="3.40.50.300">
    <property type="entry name" value="P-loop containing nucleotide triphosphate hydrolases"/>
    <property type="match status" value="1"/>
</dbReference>
<evidence type="ECO:0000313" key="1">
    <source>
        <dbReference type="EMBL" id="CAA9322763.1"/>
    </source>
</evidence>
<dbReference type="InterPro" id="IPR027417">
    <property type="entry name" value="P-loop_NTPase"/>
</dbReference>
<dbReference type="SUPFAM" id="SSF52540">
    <property type="entry name" value="P-loop containing nucleoside triphosphate hydrolases"/>
    <property type="match status" value="1"/>
</dbReference>
<reference evidence="1" key="1">
    <citation type="submission" date="2020-02" db="EMBL/GenBank/DDBJ databases">
        <authorList>
            <person name="Meier V. D."/>
        </authorList>
    </citation>
    <scope>NUCLEOTIDE SEQUENCE</scope>
    <source>
        <strain evidence="1">AVDCRST_MAG34</strain>
    </source>
</reference>
<dbReference type="AlphaFoldDB" id="A0A6J4L5J6"/>
<protein>
    <recommendedName>
        <fullName evidence="2">Sulfotransferase family protein</fullName>
    </recommendedName>
</protein>
<accession>A0A6J4L5J6</accession>
<organism evidence="1">
    <name type="scientific">uncultured Nocardioidaceae bacterium</name>
    <dbReference type="NCBI Taxonomy" id="253824"/>
    <lineage>
        <taxon>Bacteria</taxon>
        <taxon>Bacillati</taxon>
        <taxon>Actinomycetota</taxon>
        <taxon>Actinomycetes</taxon>
        <taxon>Propionibacteriales</taxon>
        <taxon>Nocardioidaceae</taxon>
        <taxon>environmental samples</taxon>
    </lineage>
</organism>
<sequence length="362" mass="40401">MADVVYLHVGAPKTGTTYLQDRLHANIATLARHGVRYPVGPHRDMFPAALDLLDRRWGGQREDVRGQWPALAERVRRTPGTVLVSHEILAGAGAEQAARAMSDLGDAELHVVYSARDIARQVPAEWQELVKHRHERSFRTFVKQVRTAERRDSPLWFWRVQGLPDVLNRWSQGLPPERVHLVTVPHPGAPPDELWHRFCRALGIDPGWAPEDAARSNPSLGIDETALLRELNRRLRKAGLDSASYRHLVRHLVAHETLADRPGMRRVGLPPRLHAWAGEIAEEWVGWVEGSGVDVVGDLADLRPVLPEPGSWQKADRPRPQRMVDAALDALVAVVAEAAARPAVQAAPPPLLDRATRRLRGQ</sequence>
<name>A0A6J4L5J6_9ACTN</name>
<evidence type="ECO:0008006" key="2">
    <source>
        <dbReference type="Google" id="ProtNLM"/>
    </source>
</evidence>